<evidence type="ECO:0000256" key="7">
    <source>
        <dbReference type="ARBA" id="ARBA00022984"/>
    </source>
</evidence>
<feature type="binding site" evidence="13">
    <location>
        <position position="92"/>
    </location>
    <ligand>
        <name>UDP-N-acetyl-alpha-D-glucosamine</name>
        <dbReference type="ChEBI" id="CHEBI:57705"/>
    </ligand>
</feature>
<comment type="function">
    <text evidence="13">Cell wall formation. Adds enolpyruvyl to UDP-N-acetylglucosamine.</text>
</comment>
<keyword evidence="6 13" id="KW-0133">Cell shape</keyword>
<dbReference type="InterPro" id="IPR001986">
    <property type="entry name" value="Enolpyruvate_Tfrase_dom"/>
</dbReference>
<comment type="catalytic activity">
    <reaction evidence="12 13">
        <text>phosphoenolpyruvate + UDP-N-acetyl-alpha-D-glucosamine = UDP-N-acetyl-3-O-(1-carboxyvinyl)-alpha-D-glucosamine + phosphate</text>
        <dbReference type="Rhea" id="RHEA:18681"/>
        <dbReference type="ChEBI" id="CHEBI:43474"/>
        <dbReference type="ChEBI" id="CHEBI:57705"/>
        <dbReference type="ChEBI" id="CHEBI:58702"/>
        <dbReference type="ChEBI" id="CHEBI:68483"/>
        <dbReference type="EC" id="2.5.1.7"/>
    </reaction>
</comment>
<dbReference type="AlphaFoldDB" id="A0A4R2KPW6"/>
<feature type="binding site" evidence="13">
    <location>
        <position position="305"/>
    </location>
    <ligand>
        <name>UDP-N-acetyl-alpha-D-glucosamine</name>
        <dbReference type="ChEBI" id="CHEBI:57705"/>
    </ligand>
</feature>
<keyword evidence="10 13" id="KW-0670">Pyruvate</keyword>
<dbReference type="RefSeq" id="WP_117315327.1">
    <property type="nucleotide sequence ID" value="NZ_QQSW01000003.1"/>
</dbReference>
<accession>A0A4R2KPW6</accession>
<evidence type="ECO:0000256" key="2">
    <source>
        <dbReference type="ARBA" id="ARBA00004752"/>
    </source>
</evidence>
<evidence type="ECO:0000256" key="6">
    <source>
        <dbReference type="ARBA" id="ARBA00022960"/>
    </source>
</evidence>
<dbReference type="GO" id="GO:0019277">
    <property type="term" value="P:UDP-N-acetylgalactosamine biosynthetic process"/>
    <property type="evidence" value="ECO:0007669"/>
    <property type="project" value="InterPro"/>
</dbReference>
<keyword evidence="3 13" id="KW-0963">Cytoplasm</keyword>
<feature type="binding site" evidence="13">
    <location>
        <begin position="22"/>
        <end position="23"/>
    </location>
    <ligand>
        <name>phosphoenolpyruvate</name>
        <dbReference type="ChEBI" id="CHEBI:58702"/>
    </ligand>
</feature>
<keyword evidence="4 13" id="KW-0132">Cell division</keyword>
<dbReference type="GO" id="GO:0009252">
    <property type="term" value="P:peptidoglycan biosynthetic process"/>
    <property type="evidence" value="ECO:0007669"/>
    <property type="project" value="UniProtKB-UniRule"/>
</dbReference>
<dbReference type="FunFam" id="3.65.10.10:FF:000001">
    <property type="entry name" value="UDP-N-acetylglucosamine 1-carboxyvinyltransferase"/>
    <property type="match status" value="1"/>
</dbReference>
<dbReference type="PANTHER" id="PTHR43783">
    <property type="entry name" value="UDP-N-ACETYLGLUCOSAMINE 1-CARBOXYVINYLTRANSFERASE"/>
    <property type="match status" value="1"/>
</dbReference>
<dbReference type="InterPro" id="IPR036968">
    <property type="entry name" value="Enolpyruvate_Tfrase_sf"/>
</dbReference>
<dbReference type="GO" id="GO:0071555">
    <property type="term" value="P:cell wall organization"/>
    <property type="evidence" value="ECO:0007669"/>
    <property type="project" value="UniProtKB-KW"/>
</dbReference>
<dbReference type="EC" id="2.5.1.7" evidence="13"/>
<keyword evidence="7 13" id="KW-0573">Peptidoglycan synthesis</keyword>
<evidence type="ECO:0000256" key="8">
    <source>
        <dbReference type="ARBA" id="ARBA00023306"/>
    </source>
</evidence>
<dbReference type="HAMAP" id="MF_00111">
    <property type="entry name" value="MurA"/>
    <property type="match status" value="1"/>
</dbReference>
<reference evidence="15 16" key="1">
    <citation type="submission" date="2019-03" db="EMBL/GenBank/DDBJ databases">
        <title>Genomic Encyclopedia of Type Strains, Phase IV (KMG-IV): sequencing the most valuable type-strain genomes for metagenomic binning, comparative biology and taxonomic classification.</title>
        <authorList>
            <person name="Goeker M."/>
        </authorList>
    </citation>
    <scope>NUCLEOTIDE SEQUENCE [LARGE SCALE GENOMIC DNA]</scope>
    <source>
        <strain evidence="15 16">DSM 23344</strain>
    </source>
</reference>
<feature type="active site" description="Proton donor" evidence="13">
    <location>
        <position position="116"/>
    </location>
</feature>
<dbReference type="NCBIfam" id="NF006873">
    <property type="entry name" value="PRK09369.1"/>
    <property type="match status" value="1"/>
</dbReference>
<feature type="binding site" evidence="13">
    <location>
        <position position="327"/>
    </location>
    <ligand>
        <name>UDP-N-acetyl-alpha-D-glucosamine</name>
        <dbReference type="ChEBI" id="CHEBI:57705"/>
    </ligand>
</feature>
<dbReference type="GO" id="GO:0005737">
    <property type="term" value="C:cytoplasm"/>
    <property type="evidence" value="ECO:0007669"/>
    <property type="project" value="UniProtKB-SubCell"/>
</dbReference>
<evidence type="ECO:0000256" key="10">
    <source>
        <dbReference type="ARBA" id="ARBA00023317"/>
    </source>
</evidence>
<proteinExistence type="inferred from homology"/>
<comment type="caution">
    <text evidence="15">The sequence shown here is derived from an EMBL/GenBank/DDBJ whole genome shotgun (WGS) entry which is preliminary data.</text>
</comment>
<dbReference type="SUPFAM" id="SSF55205">
    <property type="entry name" value="EPT/RTPC-like"/>
    <property type="match status" value="1"/>
</dbReference>
<evidence type="ECO:0000256" key="1">
    <source>
        <dbReference type="ARBA" id="ARBA00004496"/>
    </source>
</evidence>
<dbReference type="GO" id="GO:0008360">
    <property type="term" value="P:regulation of cell shape"/>
    <property type="evidence" value="ECO:0007669"/>
    <property type="project" value="UniProtKB-KW"/>
</dbReference>
<dbReference type="InterPro" id="IPR013792">
    <property type="entry name" value="RNA3'P_cycl/enolpyr_Trfase_a/b"/>
</dbReference>
<dbReference type="GO" id="GO:0008760">
    <property type="term" value="F:UDP-N-acetylglucosamine 1-carboxyvinyltransferase activity"/>
    <property type="evidence" value="ECO:0007669"/>
    <property type="project" value="UniProtKB-UniRule"/>
</dbReference>
<feature type="domain" description="Enolpyruvate transferase" evidence="14">
    <location>
        <begin position="7"/>
        <end position="406"/>
    </location>
</feature>
<keyword evidence="9 13" id="KW-0961">Cell wall biogenesis/degradation</keyword>
<name>A0A4R2KPW6_9GAMM</name>
<evidence type="ECO:0000256" key="9">
    <source>
        <dbReference type="ARBA" id="ARBA00023316"/>
    </source>
</evidence>
<sequence>MARLVITGNGPLRGEVRIAGAKNAALPVLAAGLLSAEPLQVSNVPGVRDIDTAIRLLELLGCVVKRQDDSVHIDSSGVNNVRAPYELVKTMRGAVLLLGPLLARFGEADVSLPGGCAIGERPVNEHIEGLRAMGAEITIDSGYIKARASRLKGCRYAFDIPSVTGTENLLMAATLAEGDTELENAAMEPEVADLARLLNGMGARIQGAGTSIIRIRGVEALHGTRHAVPPDRIETGTFLAATAATRGKVTLRNTDPSFLLHVLTKMQAAGVRLTWGDDWIEVDSENTRCRAMNVSTAPYPAFPTDLQAQFMALNALADGVATVVENIFENRFMHVAELRRMGADIELQGNTAIVRGRERLQGAPVMATDLRASACLVIAALAADGDTTIDRIYHLDRGYAGIDDKLARLGGIIRRV</sequence>
<keyword evidence="5 13" id="KW-0808">Transferase</keyword>
<evidence type="ECO:0000313" key="16">
    <source>
        <dbReference type="Proteomes" id="UP000294980"/>
    </source>
</evidence>
<gene>
    <name evidence="13" type="primary">murA</name>
    <name evidence="15" type="ORF">EV688_105244</name>
</gene>
<dbReference type="NCBIfam" id="TIGR01072">
    <property type="entry name" value="murA"/>
    <property type="match status" value="1"/>
</dbReference>
<evidence type="ECO:0000256" key="12">
    <source>
        <dbReference type="ARBA" id="ARBA00047527"/>
    </source>
</evidence>
<evidence type="ECO:0000256" key="3">
    <source>
        <dbReference type="ARBA" id="ARBA00022490"/>
    </source>
</evidence>
<evidence type="ECO:0000256" key="4">
    <source>
        <dbReference type="ARBA" id="ARBA00022618"/>
    </source>
</evidence>
<comment type="pathway">
    <text evidence="2 13">Cell wall biogenesis; peptidoglycan biosynthesis.</text>
</comment>
<dbReference type="EMBL" id="SLWX01000005">
    <property type="protein sequence ID" value="TCO76281.1"/>
    <property type="molecule type" value="Genomic_DNA"/>
</dbReference>
<comment type="subcellular location">
    <subcellularLocation>
        <location evidence="1 13">Cytoplasm</location>
    </subcellularLocation>
</comment>
<keyword evidence="16" id="KW-1185">Reference proteome</keyword>
<dbReference type="InterPro" id="IPR050068">
    <property type="entry name" value="MurA_subfamily"/>
</dbReference>
<dbReference type="Gene3D" id="3.65.10.10">
    <property type="entry name" value="Enolpyruvate transferase domain"/>
    <property type="match status" value="2"/>
</dbReference>
<dbReference type="Pfam" id="PF00275">
    <property type="entry name" value="EPSP_synthase"/>
    <property type="match status" value="1"/>
</dbReference>
<evidence type="ECO:0000256" key="13">
    <source>
        <dbReference type="HAMAP-Rule" id="MF_00111"/>
    </source>
</evidence>
<dbReference type="GO" id="GO:0051301">
    <property type="term" value="P:cell division"/>
    <property type="evidence" value="ECO:0007669"/>
    <property type="project" value="UniProtKB-KW"/>
</dbReference>
<dbReference type="Proteomes" id="UP000294980">
    <property type="component" value="Unassembled WGS sequence"/>
</dbReference>
<evidence type="ECO:0000259" key="14">
    <source>
        <dbReference type="Pfam" id="PF00275"/>
    </source>
</evidence>
<dbReference type="PANTHER" id="PTHR43783:SF1">
    <property type="entry name" value="UDP-N-ACETYLGLUCOSAMINE 1-CARBOXYVINYLTRANSFERASE"/>
    <property type="match status" value="1"/>
</dbReference>
<dbReference type="OrthoDB" id="9803760at2"/>
<feature type="modified residue" description="2-(S-cysteinyl)pyruvic acid O-phosphothioketal" evidence="13">
    <location>
        <position position="116"/>
    </location>
</feature>
<dbReference type="CDD" id="cd01555">
    <property type="entry name" value="UdpNAET"/>
    <property type="match status" value="1"/>
</dbReference>
<evidence type="ECO:0000256" key="11">
    <source>
        <dbReference type="ARBA" id="ARBA00038367"/>
    </source>
</evidence>
<evidence type="ECO:0000313" key="15">
    <source>
        <dbReference type="EMBL" id="TCO76281.1"/>
    </source>
</evidence>
<protein>
    <recommendedName>
        <fullName evidence="13">UDP-N-acetylglucosamine 1-carboxyvinyltransferase</fullName>
        <ecNumber evidence="13">2.5.1.7</ecNumber>
    </recommendedName>
    <alternativeName>
        <fullName evidence="13">Enoylpyruvate transferase</fullName>
    </alternativeName>
    <alternativeName>
        <fullName evidence="13">UDP-N-acetylglucosamine enolpyruvyl transferase</fullName>
        <shortName evidence="13">EPT</shortName>
    </alternativeName>
</protein>
<dbReference type="InterPro" id="IPR005750">
    <property type="entry name" value="UDP_GlcNAc_COvinyl_MurA"/>
</dbReference>
<comment type="caution">
    <text evidence="13">Lacks conserved residue(s) required for the propagation of feature annotation.</text>
</comment>
<dbReference type="UniPathway" id="UPA00219"/>
<keyword evidence="8 13" id="KW-0131">Cell cycle</keyword>
<comment type="similarity">
    <text evidence="11 13">Belongs to the EPSP synthase family. MurA subfamily.</text>
</comment>
<organism evidence="15 16">
    <name type="scientific">Chromatocurvus halotolerans</name>
    <dbReference type="NCBI Taxonomy" id="1132028"/>
    <lineage>
        <taxon>Bacteria</taxon>
        <taxon>Pseudomonadati</taxon>
        <taxon>Pseudomonadota</taxon>
        <taxon>Gammaproteobacteria</taxon>
        <taxon>Cellvibrionales</taxon>
        <taxon>Halieaceae</taxon>
        <taxon>Chromatocurvus</taxon>
    </lineage>
</organism>
<evidence type="ECO:0000256" key="5">
    <source>
        <dbReference type="ARBA" id="ARBA00022679"/>
    </source>
</evidence>